<proteinExistence type="predicted"/>
<accession>A0A1I2X6N8</accession>
<keyword evidence="2" id="KW-1185">Reference proteome</keyword>
<name>A0A1I2X6N8_9SPHI</name>
<evidence type="ECO:0008006" key="3">
    <source>
        <dbReference type="Google" id="ProtNLM"/>
    </source>
</evidence>
<sequence>MKGNGVVTGITACPEPRDIRNKTTDTCISKTVETALSANKDIEGMLAGIIQRFDASKTVTINIFNGSTQNDAPGQYQGEGFVNNVFQANITLNTTLMSGSSKEYAISVLIHEFVHAYIHTSGNPILQSDHNTIASKYITPMASYLTQYFEWIAIKYKTR</sequence>
<evidence type="ECO:0000313" key="2">
    <source>
        <dbReference type="Proteomes" id="UP000199666"/>
    </source>
</evidence>
<dbReference type="STRING" id="414048.SAMN04489864_1054"/>
<reference evidence="1 2" key="1">
    <citation type="submission" date="2016-10" db="EMBL/GenBank/DDBJ databases">
        <authorList>
            <person name="de Groot N.N."/>
        </authorList>
    </citation>
    <scope>NUCLEOTIDE SEQUENCE [LARGE SCALE GENOMIC DNA]</scope>
    <source>
        <strain evidence="1 2">DSM 18684</strain>
    </source>
</reference>
<organism evidence="1 2">
    <name type="scientific">Pedobacter insulae</name>
    <dbReference type="NCBI Taxonomy" id="414048"/>
    <lineage>
        <taxon>Bacteria</taxon>
        <taxon>Pseudomonadati</taxon>
        <taxon>Bacteroidota</taxon>
        <taxon>Sphingobacteriia</taxon>
        <taxon>Sphingobacteriales</taxon>
        <taxon>Sphingobacteriaceae</taxon>
        <taxon>Pedobacter</taxon>
    </lineage>
</organism>
<gene>
    <name evidence="1" type="ORF">SAMN04489864_1054</name>
</gene>
<dbReference type="Proteomes" id="UP000199666">
    <property type="component" value="Unassembled WGS sequence"/>
</dbReference>
<dbReference type="EMBL" id="FOPP01000005">
    <property type="protein sequence ID" value="SFH08639.1"/>
    <property type="molecule type" value="Genomic_DNA"/>
</dbReference>
<dbReference type="OrthoDB" id="710582at2"/>
<dbReference type="AlphaFoldDB" id="A0A1I2X6N8"/>
<evidence type="ECO:0000313" key="1">
    <source>
        <dbReference type="EMBL" id="SFH08639.1"/>
    </source>
</evidence>
<protein>
    <recommendedName>
        <fullName evidence="3">SprT-like family protein</fullName>
    </recommendedName>
</protein>
<dbReference type="RefSeq" id="WP_090993356.1">
    <property type="nucleotide sequence ID" value="NZ_FOPP01000005.1"/>
</dbReference>